<accession>A0A7D9H1Y6</accession>
<reference evidence="1 2" key="1">
    <citation type="submission" date="2019-07" db="EMBL/GenBank/DDBJ databases">
        <authorList>
            <person name="Friedrich A."/>
            <person name="Schacherer J."/>
        </authorList>
    </citation>
    <scope>NUCLEOTIDE SEQUENCE [LARGE SCALE GENOMIC DNA]</scope>
</reference>
<proteinExistence type="predicted"/>
<name>A0A7D9H1Y6_DEKBR</name>
<dbReference type="Proteomes" id="UP000478008">
    <property type="component" value="Unassembled WGS sequence"/>
</dbReference>
<evidence type="ECO:0000313" key="2">
    <source>
        <dbReference type="Proteomes" id="UP000478008"/>
    </source>
</evidence>
<dbReference type="AlphaFoldDB" id="A0A7D9H1Y6"/>
<protein>
    <submittedName>
        <fullName evidence="1">DEBR0S3_07866g1_1</fullName>
    </submittedName>
</protein>
<sequence>MSIEESAKRKRQKYYKFIDSRIKRLKSYNEESLFEQELEKIIKELTAVIPKKGLNIRQLNILIDIIKDKTNVAQFKTSHKTKLLNILRCFDLVDFDTVLKVLNCFRAPLYSNGKVTTNRKIQQRLSTWLIENICNFDWDRRFLLLLPIIFNLLSIGYIRKDIATLLTYLLEIGKSSIDQKFDTGHFINEYKICILSKYLKKDDSVLPLALLFDRYLTAHQDEYSLSIYYAFHNLTSRRLSDKKQLLVNASLLGKEILGDIKSAAVLYYNDVGKDASDPEIRQFLIFDQHCSIIGDAYDRFTSIANALMLPPAKRQKTSSSLIKQAAGYKPIFNLNFTTFDDLCKLLGQKSMQCNIYELMTFFSGRKFYEDTGDASSTDGSPLILTLLKVLLIFDENNLDTSIKMFGSKYRNAEFENNFLEMAKFTLTLSKSIEQRIFSDPCPTLTNLKLIEFLSFKKWGEIESFLISIFDSIEDGQRISEIVTSLCKMLQCWMIQFHTSDNLDINDVFQSINRCIQFVINTVVRSFQRKFDIDTAFSILWILHLMQHMPKDFIFINNLVLPPSIAYCMAFSNNPLLVDNFCRHVDYCKLYFSQYGSTYILNRSSGIRVENDINRELSIVNLQSLKNLHNSYVMDMCNIIWRNKSFDGGPKSTGKGFMMPREFVSRLLRLSSHTFISDSDISYVDSAKQTFNLFYSPAFSSLIYGIIHTRELEKSTGISLTTPLNQHTFDKLSHDENWIIQEYSADAYDKFRVFLLEQLSTLGFYGVSELLFSSLKSLSKMKSKGYKRT</sequence>
<dbReference type="EMBL" id="CABFWN010000003">
    <property type="protein sequence ID" value="VUG18327.1"/>
    <property type="molecule type" value="Genomic_DNA"/>
</dbReference>
<evidence type="ECO:0000313" key="1">
    <source>
        <dbReference type="EMBL" id="VUG18327.1"/>
    </source>
</evidence>
<organism evidence="1 2">
    <name type="scientific">Dekkera bruxellensis</name>
    <name type="common">Brettanomyces custersii</name>
    <dbReference type="NCBI Taxonomy" id="5007"/>
    <lineage>
        <taxon>Eukaryota</taxon>
        <taxon>Fungi</taxon>
        <taxon>Dikarya</taxon>
        <taxon>Ascomycota</taxon>
        <taxon>Saccharomycotina</taxon>
        <taxon>Pichiomycetes</taxon>
        <taxon>Pichiales</taxon>
        <taxon>Pichiaceae</taxon>
        <taxon>Brettanomyces</taxon>
    </lineage>
</organism>
<keyword evidence="2" id="KW-1185">Reference proteome</keyword>
<gene>
    <name evidence="1" type="ORF">DEBR0S3_07866G</name>
</gene>